<evidence type="ECO:0000313" key="1">
    <source>
        <dbReference type="EMBL" id="QRC99717.1"/>
    </source>
</evidence>
<protein>
    <submittedName>
        <fullName evidence="1">Uncharacterized protein</fullName>
    </submittedName>
</protein>
<dbReference type="AlphaFoldDB" id="A0A7U2I538"/>
<dbReference type="EMBL" id="CP069032">
    <property type="protein sequence ID" value="QRC99717.1"/>
    <property type="molecule type" value="Genomic_DNA"/>
</dbReference>
<dbReference type="VEuPathDB" id="FungiDB:JI435_309190"/>
<dbReference type="Proteomes" id="UP000663193">
    <property type="component" value="Chromosome 10"/>
</dbReference>
<evidence type="ECO:0000313" key="2">
    <source>
        <dbReference type="Proteomes" id="UP000663193"/>
    </source>
</evidence>
<proteinExistence type="predicted"/>
<accession>A0A7U2I538</accession>
<gene>
    <name evidence="1" type="ORF">JI435_309190</name>
</gene>
<sequence>MVDLSILHIKRRPASGVVNCLSLRRFSIGTLDPLCLHESESNYTIGTPCFLGYRDRQCLRFSKAHLHSNWSNTQSSSLHGLRSRRLKDLLVSQAERSVGLTS</sequence>
<keyword evidence="2" id="KW-1185">Reference proteome</keyword>
<name>A0A7U2I538_PHANO</name>
<reference evidence="2" key="1">
    <citation type="journal article" date="2021" name="BMC Genomics">
        <title>Chromosome-level genome assembly and manually-curated proteome of model necrotroph Parastagonospora nodorum Sn15 reveals a genome-wide trove of candidate effector homologs, and redundancy of virulence-related functions within an accessory chromosome.</title>
        <authorList>
            <person name="Bertazzoni S."/>
            <person name="Jones D.A.B."/>
            <person name="Phan H.T."/>
            <person name="Tan K.-C."/>
            <person name="Hane J.K."/>
        </authorList>
    </citation>
    <scope>NUCLEOTIDE SEQUENCE [LARGE SCALE GENOMIC DNA]</scope>
    <source>
        <strain evidence="2">SN15 / ATCC MYA-4574 / FGSC 10173)</strain>
    </source>
</reference>
<organism evidence="1 2">
    <name type="scientific">Phaeosphaeria nodorum (strain SN15 / ATCC MYA-4574 / FGSC 10173)</name>
    <name type="common">Glume blotch fungus</name>
    <name type="synonym">Parastagonospora nodorum</name>
    <dbReference type="NCBI Taxonomy" id="321614"/>
    <lineage>
        <taxon>Eukaryota</taxon>
        <taxon>Fungi</taxon>
        <taxon>Dikarya</taxon>
        <taxon>Ascomycota</taxon>
        <taxon>Pezizomycotina</taxon>
        <taxon>Dothideomycetes</taxon>
        <taxon>Pleosporomycetidae</taxon>
        <taxon>Pleosporales</taxon>
        <taxon>Pleosporineae</taxon>
        <taxon>Phaeosphaeriaceae</taxon>
        <taxon>Parastagonospora</taxon>
    </lineage>
</organism>